<name>A0A075FLR8_9ARCH</name>
<reference evidence="1" key="1">
    <citation type="journal article" date="2014" name="Genome Biol. Evol.">
        <title>Pangenome evidence for extensive interdomain horizontal transfer affecting lineage core and shell genes in uncultured planktonic thaumarchaeota and euryarchaeota.</title>
        <authorList>
            <person name="Deschamps P."/>
            <person name="Zivanovic Y."/>
            <person name="Moreira D."/>
            <person name="Rodriguez-Valera F."/>
            <person name="Lopez-Garcia P."/>
        </authorList>
    </citation>
    <scope>NUCLEOTIDE SEQUENCE</scope>
</reference>
<protein>
    <recommendedName>
        <fullName evidence="2">Transcriptional regulator</fullName>
    </recommendedName>
</protein>
<organism evidence="1">
    <name type="scientific">uncultured marine thaumarchaeote AD1000_05_B01</name>
    <dbReference type="NCBI Taxonomy" id="1455883"/>
    <lineage>
        <taxon>Archaea</taxon>
        <taxon>Nitrososphaerota</taxon>
        <taxon>environmental samples</taxon>
    </lineage>
</organism>
<dbReference type="EMBL" id="KF900316">
    <property type="protein sequence ID" value="AIE90687.1"/>
    <property type="molecule type" value="Genomic_DNA"/>
</dbReference>
<evidence type="ECO:0000313" key="1">
    <source>
        <dbReference type="EMBL" id="AIE90687.1"/>
    </source>
</evidence>
<proteinExistence type="predicted"/>
<evidence type="ECO:0008006" key="2">
    <source>
        <dbReference type="Google" id="ProtNLM"/>
    </source>
</evidence>
<accession>A0A075FLR8</accession>
<dbReference type="AlphaFoldDB" id="A0A075FLR8"/>
<sequence length="129" mass="15153">MGGFTEMSSRLTSEVKLRLLYGLAEQSGRWVTESHLAKITRSKEDRIKPVVDMFEKRGVIKSLNWQELPVNQQKEITKSQTIASTTKRLYQIEMEGWKKLKQILKPCFEHENVLDILNIPDEMRKKFKD</sequence>